<dbReference type="STRING" id="443156.SAMN04489867_1918"/>
<dbReference type="RefSeq" id="WP_091784549.1">
    <property type="nucleotide sequence ID" value="NZ_LT629711.1"/>
</dbReference>
<accession>A0A1H0RCK6</accession>
<gene>
    <name evidence="3" type="ORF">SAMN04489867_1918</name>
</gene>
<keyword evidence="2" id="KW-1133">Transmembrane helix</keyword>
<evidence type="ECO:0000313" key="3">
    <source>
        <dbReference type="EMBL" id="SDP27267.1"/>
    </source>
</evidence>
<feature type="transmembrane region" description="Helical" evidence="2">
    <location>
        <begin position="47"/>
        <end position="68"/>
    </location>
</feature>
<feature type="region of interest" description="Disordered" evidence="1">
    <location>
        <begin position="120"/>
        <end position="142"/>
    </location>
</feature>
<evidence type="ECO:0000256" key="2">
    <source>
        <dbReference type="SAM" id="Phobius"/>
    </source>
</evidence>
<dbReference type="AlphaFoldDB" id="A0A1H0RCK6"/>
<protein>
    <submittedName>
        <fullName evidence="3">Uncharacterized protein</fullName>
    </submittedName>
</protein>
<feature type="transmembrane region" description="Helical" evidence="2">
    <location>
        <begin position="88"/>
        <end position="106"/>
    </location>
</feature>
<reference evidence="4" key="1">
    <citation type="submission" date="2016-10" db="EMBL/GenBank/DDBJ databases">
        <authorList>
            <person name="Varghese N."/>
            <person name="Submissions S."/>
        </authorList>
    </citation>
    <scope>NUCLEOTIDE SEQUENCE [LARGE SCALE GENOMIC DNA]</scope>
    <source>
        <strain evidence="4">DSM 22329</strain>
    </source>
</reference>
<keyword evidence="2" id="KW-0472">Membrane</keyword>
<keyword evidence="2" id="KW-0812">Transmembrane</keyword>
<dbReference type="Proteomes" id="UP000199077">
    <property type="component" value="Chromosome I"/>
</dbReference>
<dbReference type="EMBL" id="LT629711">
    <property type="protein sequence ID" value="SDP27267.1"/>
    <property type="molecule type" value="Genomic_DNA"/>
</dbReference>
<feature type="transmembrane region" description="Helical" evidence="2">
    <location>
        <begin position="6"/>
        <end position="26"/>
    </location>
</feature>
<keyword evidence="4" id="KW-1185">Reference proteome</keyword>
<proteinExistence type="predicted"/>
<organism evidence="3 4">
    <name type="scientific">Pedococcus dokdonensis</name>
    <dbReference type="NCBI Taxonomy" id="443156"/>
    <lineage>
        <taxon>Bacteria</taxon>
        <taxon>Bacillati</taxon>
        <taxon>Actinomycetota</taxon>
        <taxon>Actinomycetes</taxon>
        <taxon>Micrococcales</taxon>
        <taxon>Intrasporangiaceae</taxon>
        <taxon>Pedococcus</taxon>
    </lineage>
</organism>
<name>A0A1H0RCK6_9MICO</name>
<evidence type="ECO:0000256" key="1">
    <source>
        <dbReference type="SAM" id="MobiDB-lite"/>
    </source>
</evidence>
<evidence type="ECO:0000313" key="4">
    <source>
        <dbReference type="Proteomes" id="UP000199077"/>
    </source>
</evidence>
<sequence length="142" mass="15521">MDHAVIAYVLYLAIAVPLTIWVGSTLSRNGRVFLVDVFDGNDELAEAVNKLLVVGFYLLNLGVVALYLRVGDDLSSARDVVEVVSVKLGVVLLMLGVVHLTNVYVFNRIRRRSRLDAMATPPVPPQAWTQPAQPWTPPPASA</sequence>
<dbReference type="OrthoDB" id="193443at2"/>